<dbReference type="GO" id="GO:0019867">
    <property type="term" value="C:outer membrane"/>
    <property type="evidence" value="ECO:0007669"/>
    <property type="project" value="InterPro"/>
</dbReference>
<dbReference type="Proteomes" id="UP000621492">
    <property type="component" value="Unassembled WGS sequence"/>
</dbReference>
<keyword evidence="1" id="KW-0732">Signal</keyword>
<dbReference type="Pfam" id="PF03990">
    <property type="entry name" value="DUF348"/>
    <property type="match status" value="3"/>
</dbReference>
<reference evidence="3" key="1">
    <citation type="journal article" date="2014" name="Int. J. Syst. Evol. Microbiol.">
        <title>Complete genome sequence of Corynebacterium casei LMG S-19264T (=DSM 44701T), isolated from a smear-ripened cheese.</title>
        <authorList>
            <consortium name="US DOE Joint Genome Institute (JGI-PGF)"/>
            <person name="Walter F."/>
            <person name="Albersmeier A."/>
            <person name="Kalinowski J."/>
            <person name="Ruckert C."/>
        </authorList>
    </citation>
    <scope>NUCLEOTIDE SEQUENCE</scope>
    <source>
        <strain evidence="3">CGMCC 1.15454</strain>
    </source>
</reference>
<dbReference type="InterPro" id="IPR011098">
    <property type="entry name" value="G5_dom"/>
</dbReference>
<evidence type="ECO:0000313" key="3">
    <source>
        <dbReference type="EMBL" id="GGB51056.1"/>
    </source>
</evidence>
<dbReference type="InterPro" id="IPR010611">
    <property type="entry name" value="3D_dom"/>
</dbReference>
<dbReference type="Pfam" id="PF06725">
    <property type="entry name" value="3D"/>
    <property type="match status" value="1"/>
</dbReference>
<organism evidence="3 4">
    <name type="scientific">Lentibacillus populi</name>
    <dbReference type="NCBI Taxonomy" id="1827502"/>
    <lineage>
        <taxon>Bacteria</taxon>
        <taxon>Bacillati</taxon>
        <taxon>Bacillota</taxon>
        <taxon>Bacilli</taxon>
        <taxon>Bacillales</taxon>
        <taxon>Bacillaceae</taxon>
        <taxon>Lentibacillus</taxon>
    </lineage>
</organism>
<dbReference type="CDD" id="cd22786">
    <property type="entry name" value="DPBB_YuiC-like"/>
    <property type="match status" value="1"/>
</dbReference>
<comment type="caution">
    <text evidence="3">The sequence shown here is derived from an EMBL/GenBank/DDBJ whole genome shotgun (WGS) entry which is preliminary data.</text>
</comment>
<dbReference type="GO" id="GO:0004553">
    <property type="term" value="F:hydrolase activity, hydrolyzing O-glycosyl compounds"/>
    <property type="evidence" value="ECO:0007669"/>
    <property type="project" value="InterPro"/>
</dbReference>
<accession>A0A9W5X6B0</accession>
<dbReference type="GO" id="GO:0009254">
    <property type="term" value="P:peptidoglycan turnover"/>
    <property type="evidence" value="ECO:0007669"/>
    <property type="project" value="InterPro"/>
</dbReference>
<dbReference type="PANTHER" id="PTHR39160:SF4">
    <property type="entry name" value="RESUSCITATION-PROMOTING FACTOR RPFB"/>
    <property type="match status" value="1"/>
</dbReference>
<name>A0A9W5X6B0_9BACI</name>
<feature type="domain" description="G5" evidence="2">
    <location>
        <begin position="208"/>
        <end position="289"/>
    </location>
</feature>
<dbReference type="EMBL" id="BMJD01000028">
    <property type="protein sequence ID" value="GGB51056.1"/>
    <property type="molecule type" value="Genomic_DNA"/>
</dbReference>
<dbReference type="Pfam" id="PF07501">
    <property type="entry name" value="G5"/>
    <property type="match status" value="1"/>
</dbReference>
<evidence type="ECO:0000259" key="2">
    <source>
        <dbReference type="PROSITE" id="PS51109"/>
    </source>
</evidence>
<protein>
    <recommendedName>
        <fullName evidence="2">G5 domain-containing protein</fullName>
    </recommendedName>
</protein>
<sequence length="406" mass="43968">MKVISKLLPALKWKLVISGIGVLALAVFSSLLLIEAQKAEVALTEDGKKQTVKTHANTVEELLNEEGIAIGEHDDLSPGPATAIEDGMMINVKHAKQVVVKIDGAEKEYFTTEETIGEFLKANDLSFTKHDDTSFAPDDAIKDGLELKIKKAFQIAVNDGGDKQQYWTTGGTIEEFLAAKDITYEADSDDKIEPALDEQVTRDTAITITRIEKLPNIVLEEPVPIETETKKDDTLEKGEEKVIKEGKQGKLEKTYEAYKKNGEEKRGDLINTEITVESVNRIVAIGAKEPESETASEPNVVKPVSSNNDSNAEVLYMTATAFTADCSGCSGHTATGIDLKANPNAKVIAVDPNVIPLGSKVWVEGYGNAIAADTGGFSGNHIDLHVPTKADAYSFGRKKVKVKLIN</sequence>
<proteinExistence type="predicted"/>
<dbReference type="InterPro" id="IPR007137">
    <property type="entry name" value="DUF348"/>
</dbReference>
<dbReference type="InterPro" id="IPR036908">
    <property type="entry name" value="RlpA-like_sf"/>
</dbReference>
<evidence type="ECO:0000256" key="1">
    <source>
        <dbReference type="ARBA" id="ARBA00022729"/>
    </source>
</evidence>
<dbReference type="Gene3D" id="2.20.230.10">
    <property type="entry name" value="Resuscitation-promoting factor rpfb"/>
    <property type="match status" value="1"/>
</dbReference>
<dbReference type="Gene3D" id="2.40.40.10">
    <property type="entry name" value="RlpA-like domain"/>
    <property type="match status" value="1"/>
</dbReference>
<dbReference type="PROSITE" id="PS51109">
    <property type="entry name" value="G5"/>
    <property type="match status" value="1"/>
</dbReference>
<dbReference type="AlphaFoldDB" id="A0A9W5X6B0"/>
<gene>
    <name evidence="3" type="primary">yabE</name>
    <name evidence="3" type="ORF">GCM10011409_30750</name>
</gene>
<evidence type="ECO:0000313" key="4">
    <source>
        <dbReference type="Proteomes" id="UP000621492"/>
    </source>
</evidence>
<keyword evidence="4" id="KW-1185">Reference proteome</keyword>
<dbReference type="RefSeq" id="WP_188725457.1">
    <property type="nucleotide sequence ID" value="NZ_BMJD01000028.1"/>
</dbReference>
<dbReference type="PANTHER" id="PTHR39160">
    <property type="entry name" value="CELL WALL-BINDING PROTEIN YOCH"/>
    <property type="match status" value="1"/>
</dbReference>
<reference evidence="3" key="2">
    <citation type="submission" date="2020-09" db="EMBL/GenBank/DDBJ databases">
        <authorList>
            <person name="Sun Q."/>
            <person name="Zhou Y."/>
        </authorList>
    </citation>
    <scope>NUCLEOTIDE SEQUENCE</scope>
    <source>
        <strain evidence="3">CGMCC 1.15454</strain>
    </source>
</reference>
<dbReference type="InterPro" id="IPR051933">
    <property type="entry name" value="Resuscitation_pf_RpfB"/>
</dbReference>
<dbReference type="SMART" id="SM01208">
    <property type="entry name" value="G5"/>
    <property type="match status" value="1"/>
</dbReference>